<protein>
    <submittedName>
        <fullName evidence="5">AraC family transcriptional regulator</fullName>
    </submittedName>
</protein>
<dbReference type="PANTHER" id="PTHR43280:SF32">
    <property type="entry name" value="TRANSCRIPTIONAL REGULATORY PROTEIN"/>
    <property type="match status" value="1"/>
</dbReference>
<evidence type="ECO:0000259" key="4">
    <source>
        <dbReference type="PROSITE" id="PS01124"/>
    </source>
</evidence>
<dbReference type="OrthoDB" id="2666928at2"/>
<comment type="caution">
    <text evidence="5">The sequence shown here is derived from an EMBL/GenBank/DDBJ whole genome shotgun (WGS) entry which is preliminary data.</text>
</comment>
<keyword evidence="1" id="KW-0805">Transcription regulation</keyword>
<dbReference type="InterPro" id="IPR009057">
    <property type="entry name" value="Homeodomain-like_sf"/>
</dbReference>
<proteinExistence type="predicted"/>
<dbReference type="RefSeq" id="WP_094415964.1">
    <property type="nucleotide sequence ID" value="NZ_NOXV01000295.1"/>
</dbReference>
<dbReference type="PROSITE" id="PS01124">
    <property type="entry name" value="HTH_ARAC_FAMILY_2"/>
    <property type="match status" value="1"/>
</dbReference>
<dbReference type="InterPro" id="IPR020449">
    <property type="entry name" value="Tscrpt_reg_AraC-type_HTH"/>
</dbReference>
<dbReference type="Pfam" id="PF12833">
    <property type="entry name" value="HTH_18"/>
    <property type="match status" value="1"/>
</dbReference>
<feature type="domain" description="HTH araC/xylS-type" evidence="4">
    <location>
        <begin position="175"/>
        <end position="273"/>
    </location>
</feature>
<dbReference type="GO" id="GO:0043565">
    <property type="term" value="F:sequence-specific DNA binding"/>
    <property type="evidence" value="ECO:0007669"/>
    <property type="project" value="InterPro"/>
</dbReference>
<dbReference type="InterPro" id="IPR018060">
    <property type="entry name" value="HTH_AraC"/>
</dbReference>
<name>A0A255Z0A5_9FLAO</name>
<dbReference type="AlphaFoldDB" id="A0A255Z0A5"/>
<evidence type="ECO:0000256" key="1">
    <source>
        <dbReference type="ARBA" id="ARBA00023015"/>
    </source>
</evidence>
<accession>A0A255Z0A5</accession>
<keyword evidence="2" id="KW-0238">DNA-binding</keyword>
<sequence length="286" mass="34069">MKFNGPNNEFLQLQTFNGNETLFFDKELNYPLLFVWIRNPDSQLYFEGNRLDLPPNTVICLTEFHRIDFVNVREASLIKFNREFYCVLDHDKEVSCRGILFYGSDKIPYFRIPDEVLEQFENLWKMFQVEIQTKDDMQLDMLQTMLKRFIILCTRVYKNLNNLSPLQPVEVDIIRDFNFYVEQHFRTKHSVQDYADILFKSPKTLSNVFAKFSARTPLQVIHERIVLEARRMLRYTDKSVKEISYDLGFEDIQTFSRFFKKMSGISPSDFKNQFLGKIDNSQGIMT</sequence>
<dbReference type="GO" id="GO:0003700">
    <property type="term" value="F:DNA-binding transcription factor activity"/>
    <property type="evidence" value="ECO:0007669"/>
    <property type="project" value="InterPro"/>
</dbReference>
<dbReference type="EMBL" id="NOXV01000295">
    <property type="protein sequence ID" value="OYQ34090.1"/>
    <property type="molecule type" value="Genomic_DNA"/>
</dbReference>
<organism evidence="5 6">
    <name type="scientific">Flavobacterium cyanobacteriorum</name>
    <dbReference type="NCBI Taxonomy" id="2022802"/>
    <lineage>
        <taxon>Bacteria</taxon>
        <taxon>Pseudomonadati</taxon>
        <taxon>Bacteroidota</taxon>
        <taxon>Flavobacteriia</taxon>
        <taxon>Flavobacteriales</taxon>
        <taxon>Flavobacteriaceae</taxon>
        <taxon>Flavobacterium</taxon>
    </lineage>
</organism>
<dbReference type="PRINTS" id="PR00032">
    <property type="entry name" value="HTHARAC"/>
</dbReference>
<evidence type="ECO:0000313" key="6">
    <source>
        <dbReference type="Proteomes" id="UP000216605"/>
    </source>
</evidence>
<evidence type="ECO:0000313" key="5">
    <source>
        <dbReference type="EMBL" id="OYQ34090.1"/>
    </source>
</evidence>
<dbReference type="SUPFAM" id="SSF46689">
    <property type="entry name" value="Homeodomain-like"/>
    <property type="match status" value="1"/>
</dbReference>
<dbReference type="SMART" id="SM00342">
    <property type="entry name" value="HTH_ARAC"/>
    <property type="match status" value="1"/>
</dbReference>
<dbReference type="PANTHER" id="PTHR43280">
    <property type="entry name" value="ARAC-FAMILY TRANSCRIPTIONAL REGULATOR"/>
    <property type="match status" value="1"/>
</dbReference>
<reference evidence="5 6" key="1">
    <citation type="submission" date="2017-07" db="EMBL/GenBank/DDBJ databases">
        <title>Flavobacterium cyanobacteriorum sp. nov., isolated from cyanobacterial aggregates in a eutrophic lake.</title>
        <authorList>
            <person name="Cai H."/>
        </authorList>
    </citation>
    <scope>NUCLEOTIDE SEQUENCE [LARGE SCALE GENOMIC DNA]</scope>
    <source>
        <strain evidence="5 6">TH021</strain>
    </source>
</reference>
<dbReference type="Proteomes" id="UP000216605">
    <property type="component" value="Unassembled WGS sequence"/>
</dbReference>
<gene>
    <name evidence="5" type="ORF">CHU92_12200</name>
</gene>
<evidence type="ECO:0000256" key="2">
    <source>
        <dbReference type="ARBA" id="ARBA00023125"/>
    </source>
</evidence>
<evidence type="ECO:0000256" key="3">
    <source>
        <dbReference type="ARBA" id="ARBA00023163"/>
    </source>
</evidence>
<keyword evidence="3" id="KW-0804">Transcription</keyword>
<dbReference type="Gene3D" id="1.10.10.60">
    <property type="entry name" value="Homeodomain-like"/>
    <property type="match status" value="1"/>
</dbReference>
<keyword evidence="6" id="KW-1185">Reference proteome</keyword>